<dbReference type="InterPro" id="IPR058533">
    <property type="entry name" value="Cation_efflux_TM"/>
</dbReference>
<dbReference type="GO" id="GO:0016020">
    <property type="term" value="C:membrane"/>
    <property type="evidence" value="ECO:0007669"/>
    <property type="project" value="UniProtKB-SubCell"/>
</dbReference>
<comment type="caution">
    <text evidence="11">The sequence shown here is derived from an EMBL/GenBank/DDBJ whole genome shotgun (WGS) entry which is preliminary data.</text>
</comment>
<evidence type="ECO:0000256" key="6">
    <source>
        <dbReference type="ARBA" id="ARBA00023065"/>
    </source>
</evidence>
<evidence type="ECO:0000256" key="3">
    <source>
        <dbReference type="ARBA" id="ARBA00022448"/>
    </source>
</evidence>
<dbReference type="Pfam" id="PF01545">
    <property type="entry name" value="Cation_efflux"/>
    <property type="match status" value="1"/>
</dbReference>
<keyword evidence="3" id="KW-0813">Transport</keyword>
<feature type="transmembrane region" description="Helical" evidence="9">
    <location>
        <begin position="210"/>
        <end position="235"/>
    </location>
</feature>
<evidence type="ECO:0000256" key="5">
    <source>
        <dbReference type="ARBA" id="ARBA00022989"/>
    </source>
</evidence>
<feature type="transmembrane region" description="Helical" evidence="9">
    <location>
        <begin position="79"/>
        <end position="96"/>
    </location>
</feature>
<evidence type="ECO:0000256" key="1">
    <source>
        <dbReference type="ARBA" id="ARBA00004141"/>
    </source>
</evidence>
<keyword evidence="7 9" id="KW-0472">Membrane</keyword>
<evidence type="ECO:0000256" key="7">
    <source>
        <dbReference type="ARBA" id="ARBA00023136"/>
    </source>
</evidence>
<dbReference type="NCBIfam" id="TIGR01297">
    <property type="entry name" value="CDF"/>
    <property type="match status" value="1"/>
</dbReference>
<accession>A0A9W8A749</accession>
<keyword evidence="12" id="KW-1185">Reference proteome</keyword>
<dbReference type="FunFam" id="1.20.1510.10:FF:000014">
    <property type="entry name" value="Cation efflux protein/ zinc transporter"/>
    <property type="match status" value="1"/>
</dbReference>
<evidence type="ECO:0000259" key="10">
    <source>
        <dbReference type="Pfam" id="PF01545"/>
    </source>
</evidence>
<organism evidence="11 12">
    <name type="scientific">Tieghemiomyces parasiticus</name>
    <dbReference type="NCBI Taxonomy" id="78921"/>
    <lineage>
        <taxon>Eukaryota</taxon>
        <taxon>Fungi</taxon>
        <taxon>Fungi incertae sedis</taxon>
        <taxon>Zoopagomycota</taxon>
        <taxon>Kickxellomycotina</taxon>
        <taxon>Dimargaritomycetes</taxon>
        <taxon>Dimargaritales</taxon>
        <taxon>Dimargaritaceae</taxon>
        <taxon>Tieghemiomyces</taxon>
    </lineage>
</organism>
<dbReference type="OrthoDB" id="78669at2759"/>
<comment type="similarity">
    <text evidence="2">Belongs to the cation diffusion facilitator (CDF) transporter (TC 2.A.4) family. SLC30A subfamily.</text>
</comment>
<feature type="transmembrane region" description="Helical" evidence="9">
    <location>
        <begin position="117"/>
        <end position="136"/>
    </location>
</feature>
<evidence type="ECO:0000256" key="9">
    <source>
        <dbReference type="SAM" id="Phobius"/>
    </source>
</evidence>
<dbReference type="AlphaFoldDB" id="A0A9W8A749"/>
<evidence type="ECO:0000313" key="11">
    <source>
        <dbReference type="EMBL" id="KAJ1924755.1"/>
    </source>
</evidence>
<feature type="transmembrane region" description="Helical" evidence="9">
    <location>
        <begin position="241"/>
        <end position="259"/>
    </location>
</feature>
<proteinExistence type="inferred from homology"/>
<evidence type="ECO:0000256" key="2">
    <source>
        <dbReference type="ARBA" id="ARBA00008873"/>
    </source>
</evidence>
<dbReference type="GO" id="GO:0006882">
    <property type="term" value="P:intracellular zinc ion homeostasis"/>
    <property type="evidence" value="ECO:0007669"/>
    <property type="project" value="InterPro"/>
</dbReference>
<dbReference type="GO" id="GO:1904257">
    <property type="term" value="P:zinc ion import into Golgi lumen"/>
    <property type="evidence" value="ECO:0007669"/>
    <property type="project" value="TreeGrafter"/>
</dbReference>
<feature type="domain" description="Cation efflux protein transmembrane" evidence="10">
    <location>
        <begin position="47"/>
        <end position="267"/>
    </location>
</feature>
<keyword evidence="6" id="KW-0406">Ion transport</keyword>
<comment type="subcellular location">
    <subcellularLocation>
        <location evidence="1">Membrane</location>
        <topology evidence="1">Multi-pass membrane protein</topology>
    </subcellularLocation>
</comment>
<dbReference type="PANTHER" id="PTHR45755">
    <property type="match status" value="1"/>
</dbReference>
<evidence type="ECO:0000256" key="4">
    <source>
        <dbReference type="ARBA" id="ARBA00022692"/>
    </source>
</evidence>
<dbReference type="GO" id="GO:0005385">
    <property type="term" value="F:zinc ion transmembrane transporter activity"/>
    <property type="evidence" value="ECO:0007669"/>
    <property type="project" value="InterPro"/>
</dbReference>
<dbReference type="InterPro" id="IPR027469">
    <property type="entry name" value="Cation_efflux_TMD_sf"/>
</dbReference>
<reference evidence="11" key="1">
    <citation type="submission" date="2022-07" db="EMBL/GenBank/DDBJ databases">
        <title>Phylogenomic reconstructions and comparative analyses of Kickxellomycotina fungi.</title>
        <authorList>
            <person name="Reynolds N.K."/>
            <person name="Stajich J.E."/>
            <person name="Barry K."/>
            <person name="Grigoriev I.V."/>
            <person name="Crous P."/>
            <person name="Smith M.E."/>
        </authorList>
    </citation>
    <scope>NUCLEOTIDE SEQUENCE</scope>
    <source>
        <strain evidence="11">RSA 861</strain>
    </source>
</reference>
<dbReference type="EMBL" id="JANBPT010000255">
    <property type="protein sequence ID" value="KAJ1924755.1"/>
    <property type="molecule type" value="Genomic_DNA"/>
</dbReference>
<name>A0A9W8A749_9FUNG</name>
<dbReference type="InterPro" id="IPR045316">
    <property type="entry name" value="Msc2-like"/>
</dbReference>
<dbReference type="InterPro" id="IPR002524">
    <property type="entry name" value="Cation_efflux"/>
</dbReference>
<dbReference type="Proteomes" id="UP001150569">
    <property type="component" value="Unassembled WGS sequence"/>
</dbReference>
<gene>
    <name evidence="11" type="ORF">IWQ60_004985</name>
</gene>
<dbReference type="GO" id="GO:0031410">
    <property type="term" value="C:cytoplasmic vesicle"/>
    <property type="evidence" value="ECO:0007669"/>
    <property type="project" value="TreeGrafter"/>
</dbReference>
<dbReference type="Gene3D" id="1.20.1510.10">
    <property type="entry name" value="Cation efflux protein transmembrane domain"/>
    <property type="match status" value="1"/>
</dbReference>
<dbReference type="SUPFAM" id="SSF161111">
    <property type="entry name" value="Cation efflux protein transmembrane domain-like"/>
    <property type="match status" value="1"/>
</dbReference>
<protein>
    <recommendedName>
        <fullName evidence="10">Cation efflux protein transmembrane domain-containing protein</fullName>
    </recommendedName>
</protein>
<feature type="region of interest" description="Disordered" evidence="8">
    <location>
        <begin position="179"/>
        <end position="202"/>
    </location>
</feature>
<keyword evidence="5 9" id="KW-1133">Transmembrane helix</keyword>
<keyword evidence="4 9" id="KW-0812">Transmembrane</keyword>
<feature type="transmembrane region" description="Helical" evidence="9">
    <location>
        <begin position="148"/>
        <end position="168"/>
    </location>
</feature>
<feature type="transmembrane region" description="Helical" evidence="9">
    <location>
        <begin position="47"/>
        <end position="67"/>
    </location>
</feature>
<sequence>MSCSTDHDHGPCKPAAAVAAKRRSGGALRLLSEILWQILHKPDSRQIFYFLLLNLGYMGVQLLYGVWTNSLGLLSDAMHMLFDCVALGIGLVAAVLSQWPASEHFTFGYGRIEVLSGFVNGVFLLLISVFIVFEAIERLIHPPHVNTNQLLAVSCGGLLVNLVGILAFNHGHAHSHGHSCGHSTPATSDKPDHDHDHHSHDHSNANMQGVFLHILADTLGSVGVIVSTLLIRYFHWPGFDPLASIFIAVLIFLSVIPLVRHAAYQLLLPLPAAPLRTDHLQSALTAYHATDSVPTVRVTHAQCWSPGGTAVDCSLHVRHARGKDGALADQHGRVLRELQAALHCHVPNLRNVCIQLEAED</sequence>
<feature type="compositionally biased region" description="Basic and acidic residues" evidence="8">
    <location>
        <begin position="189"/>
        <end position="202"/>
    </location>
</feature>
<dbReference type="PANTHER" id="PTHR45755:SF4">
    <property type="entry name" value="ZINC TRANSPORTER 7"/>
    <property type="match status" value="1"/>
</dbReference>
<evidence type="ECO:0000313" key="12">
    <source>
        <dbReference type="Proteomes" id="UP001150569"/>
    </source>
</evidence>
<evidence type="ECO:0000256" key="8">
    <source>
        <dbReference type="SAM" id="MobiDB-lite"/>
    </source>
</evidence>
<dbReference type="GO" id="GO:0005794">
    <property type="term" value="C:Golgi apparatus"/>
    <property type="evidence" value="ECO:0007669"/>
    <property type="project" value="TreeGrafter"/>
</dbReference>